<dbReference type="PANTHER" id="PTHR43280">
    <property type="entry name" value="ARAC-FAMILY TRANSCRIPTIONAL REGULATOR"/>
    <property type="match status" value="1"/>
</dbReference>
<proteinExistence type="predicted"/>
<dbReference type="PROSITE" id="PS00041">
    <property type="entry name" value="HTH_ARAC_FAMILY_1"/>
    <property type="match status" value="1"/>
</dbReference>
<dbReference type="Pfam" id="PF12833">
    <property type="entry name" value="HTH_18"/>
    <property type="match status" value="1"/>
</dbReference>
<evidence type="ECO:0000256" key="2">
    <source>
        <dbReference type="ARBA" id="ARBA00023125"/>
    </source>
</evidence>
<feature type="domain" description="HTH araC/xylS-type" evidence="4">
    <location>
        <begin position="175"/>
        <end position="276"/>
    </location>
</feature>
<dbReference type="PANTHER" id="PTHR43280:SF2">
    <property type="entry name" value="HTH-TYPE TRANSCRIPTIONAL REGULATOR EXSA"/>
    <property type="match status" value="1"/>
</dbReference>
<dbReference type="PROSITE" id="PS01124">
    <property type="entry name" value="HTH_ARAC_FAMILY_2"/>
    <property type="match status" value="1"/>
</dbReference>
<keyword evidence="3" id="KW-0804">Transcription</keyword>
<comment type="caution">
    <text evidence="5">The sequence shown here is derived from an EMBL/GenBank/DDBJ whole genome shotgun (WGS) entry which is preliminary data.</text>
</comment>
<dbReference type="InterPro" id="IPR018062">
    <property type="entry name" value="HTH_AraC-typ_CS"/>
</dbReference>
<dbReference type="InterPro" id="IPR009057">
    <property type="entry name" value="Homeodomain-like_sf"/>
</dbReference>
<dbReference type="Gene3D" id="1.10.10.60">
    <property type="entry name" value="Homeodomain-like"/>
    <property type="match status" value="2"/>
</dbReference>
<protein>
    <submittedName>
        <fullName evidence="5">AraC family transcriptional regulator</fullName>
    </submittedName>
</protein>
<accession>A0A3R0UZ81</accession>
<evidence type="ECO:0000259" key="4">
    <source>
        <dbReference type="PROSITE" id="PS01124"/>
    </source>
</evidence>
<sequence length="290" mass="33098">MEELCHAFLFSNSYIEFLEYCSLPCIKLPESESQEPDCCIDVFYLLNGTAELMFNTPPSRTLSSGEFIFLNGKCSDCFIISGGRNTVVLHARIIPRGLYKDLILHQGRNNSLYVLNENNSDVLSAASEMIKLLLNLKKVKSGANLLLEYPITLFFVHLYLNEITGSFLPCGNRGHRFSKLMLEIIKKPGYPWHVKDMAREHCMSTNFFISEFRKVSGFTPFNFIKKNRLNKGLQLLENTDMPVSVIARKCGYNSHASFTFYIKQAFGFPPLKIRKNAQIKYDIAVSEGKR</sequence>
<evidence type="ECO:0000256" key="3">
    <source>
        <dbReference type="ARBA" id="ARBA00023163"/>
    </source>
</evidence>
<dbReference type="Proteomes" id="UP000885317">
    <property type="component" value="Unassembled WGS sequence"/>
</dbReference>
<organism evidence="5">
    <name type="scientific">Salmonella enterica</name>
    <name type="common">Salmonella choleraesuis</name>
    <dbReference type="NCBI Taxonomy" id="28901"/>
    <lineage>
        <taxon>Bacteria</taxon>
        <taxon>Pseudomonadati</taxon>
        <taxon>Pseudomonadota</taxon>
        <taxon>Gammaproteobacteria</taxon>
        <taxon>Enterobacterales</taxon>
        <taxon>Enterobacteriaceae</taxon>
        <taxon>Salmonella</taxon>
    </lineage>
</organism>
<dbReference type="SMART" id="SM00342">
    <property type="entry name" value="HTH_ARAC"/>
    <property type="match status" value="1"/>
</dbReference>
<keyword evidence="1" id="KW-0805">Transcription regulation</keyword>
<dbReference type="AlphaFoldDB" id="A0A3R0UZ81"/>
<dbReference type="SUPFAM" id="SSF46689">
    <property type="entry name" value="Homeodomain-like"/>
    <property type="match status" value="1"/>
</dbReference>
<dbReference type="GO" id="GO:0043565">
    <property type="term" value="F:sequence-specific DNA binding"/>
    <property type="evidence" value="ECO:0007669"/>
    <property type="project" value="InterPro"/>
</dbReference>
<dbReference type="EMBL" id="RUTY01000010">
    <property type="protein sequence ID" value="MLE30360.1"/>
    <property type="molecule type" value="Genomic_DNA"/>
</dbReference>
<evidence type="ECO:0000256" key="1">
    <source>
        <dbReference type="ARBA" id="ARBA00023015"/>
    </source>
</evidence>
<evidence type="ECO:0000313" key="5">
    <source>
        <dbReference type="EMBL" id="MLE30360.1"/>
    </source>
</evidence>
<reference evidence="5" key="1">
    <citation type="submission" date="2018-10" db="EMBL/GenBank/DDBJ databases">
        <authorList>
            <consortium name="PulseNet: The National Subtyping Network for Foodborne Disease Surveillance"/>
            <person name="Tarr C.L."/>
            <person name="Trees E."/>
            <person name="Katz L.S."/>
            <person name="Carleton-Romer H.A."/>
            <person name="Stroika S."/>
            <person name="Kucerova Z."/>
            <person name="Roache K.F."/>
            <person name="Sabol A.L."/>
            <person name="Besser J."/>
            <person name="Gerner-Smidt P."/>
        </authorList>
    </citation>
    <scope>NUCLEOTIDE SEQUENCE [LARGE SCALE GENOMIC DNA]</scope>
    <source>
        <strain evidence="5">PNUSAS056479</strain>
    </source>
</reference>
<dbReference type="InterPro" id="IPR018060">
    <property type="entry name" value="HTH_AraC"/>
</dbReference>
<dbReference type="GO" id="GO:0003700">
    <property type="term" value="F:DNA-binding transcription factor activity"/>
    <property type="evidence" value="ECO:0007669"/>
    <property type="project" value="InterPro"/>
</dbReference>
<name>A0A3R0UZ81_SALER</name>
<gene>
    <name evidence="5" type="ORF">EBH50_10440</name>
</gene>
<keyword evidence="2" id="KW-0238">DNA-binding</keyword>